<gene>
    <name evidence="3" type="ORF">Thini_2383</name>
</gene>
<feature type="compositionally biased region" description="Basic and acidic residues" evidence="1">
    <location>
        <begin position="382"/>
        <end position="418"/>
    </location>
</feature>
<keyword evidence="4" id="KW-1185">Reference proteome</keyword>
<proteinExistence type="predicted"/>
<keyword evidence="2" id="KW-0812">Transmembrane</keyword>
<dbReference type="Proteomes" id="UP000005317">
    <property type="component" value="Unassembled WGS sequence"/>
</dbReference>
<feature type="region of interest" description="Disordered" evidence="1">
    <location>
        <begin position="1"/>
        <end position="34"/>
    </location>
</feature>
<feature type="compositionally biased region" description="Basic and acidic residues" evidence="1">
    <location>
        <begin position="1"/>
        <end position="11"/>
    </location>
</feature>
<organism evidence="3 4">
    <name type="scientific">Thiothrix nivea (strain ATCC 35100 / DSM 5205 / JP2)</name>
    <dbReference type="NCBI Taxonomy" id="870187"/>
    <lineage>
        <taxon>Bacteria</taxon>
        <taxon>Pseudomonadati</taxon>
        <taxon>Pseudomonadota</taxon>
        <taxon>Gammaproteobacteria</taxon>
        <taxon>Thiotrichales</taxon>
        <taxon>Thiotrichaceae</taxon>
        <taxon>Thiothrix</taxon>
    </lineage>
</organism>
<dbReference type="Pfam" id="PF04375">
    <property type="entry name" value="HemX"/>
    <property type="match status" value="1"/>
</dbReference>
<dbReference type="AlphaFoldDB" id="A0A656HEU5"/>
<keyword evidence="2" id="KW-0472">Membrane</keyword>
<protein>
    <submittedName>
        <fullName evidence="3">HemX domain protein</fullName>
    </submittedName>
</protein>
<feature type="transmembrane region" description="Helical" evidence="2">
    <location>
        <begin position="43"/>
        <end position="63"/>
    </location>
</feature>
<dbReference type="EMBL" id="JH651384">
    <property type="protein sequence ID" value="EIJ34937.1"/>
    <property type="molecule type" value="Genomic_DNA"/>
</dbReference>
<evidence type="ECO:0000313" key="4">
    <source>
        <dbReference type="Proteomes" id="UP000005317"/>
    </source>
</evidence>
<dbReference type="InterPro" id="IPR007470">
    <property type="entry name" value="HemX"/>
</dbReference>
<feature type="region of interest" description="Disordered" evidence="1">
    <location>
        <begin position="373"/>
        <end position="418"/>
    </location>
</feature>
<dbReference type="RefSeq" id="WP_002708855.1">
    <property type="nucleotide sequence ID" value="NZ_JH651384.1"/>
</dbReference>
<sequence precursor="true">MIDKPATHEAEDAPAFDTAVDAVDSLDNDSDREERPKAAGARFALFLAGLALLFTLIGIAAGYKHWQRMNDKARTNAAEIAELRQQLEAAPATDSLDKLRKELADKTAQLGSDNTQATQEVARMLNQTRQFADTVASQVEQVTFLQSKAQQNAAPATAEEWQVAEVEFLLQLANRALHLGQDTRTAISALKEADSLLAKIGSVAYLPVRQQVSRDISALEATPTPDIAGLSQRINALMLELNPLPALDTVADDGKREPLVGDADTAVTGNSLWADYKRKFAAGLNDAIIIRQHDKPIQMELDAEARQNLFQLLHLRLENLRLLALQRDNAGFHAQLELIRESINAYYPQGQQQPLLKALEDFARQDLQPKLPDISGSLKQLESARHTESVRQHEQPAQPTDDKVEATTDGKTEGGKHK</sequence>
<accession>A0A656HEU5</accession>
<name>A0A656HEU5_THINJ</name>
<evidence type="ECO:0000256" key="1">
    <source>
        <dbReference type="SAM" id="MobiDB-lite"/>
    </source>
</evidence>
<evidence type="ECO:0000256" key="2">
    <source>
        <dbReference type="SAM" id="Phobius"/>
    </source>
</evidence>
<reference evidence="4" key="1">
    <citation type="journal article" date="2011" name="Stand. Genomic Sci.">
        <title>Genome sequence of the filamentous, gliding Thiothrix nivea neotype strain (JP2(T)).</title>
        <authorList>
            <person name="Lapidus A."/>
            <person name="Nolan M."/>
            <person name="Lucas S."/>
            <person name="Glavina Del Rio T."/>
            <person name="Tice H."/>
            <person name="Cheng J.F."/>
            <person name="Tapia R."/>
            <person name="Han C."/>
            <person name="Goodwin L."/>
            <person name="Pitluck S."/>
            <person name="Liolios K."/>
            <person name="Pagani I."/>
            <person name="Ivanova N."/>
            <person name="Huntemann M."/>
            <person name="Mavromatis K."/>
            <person name="Mikhailova N."/>
            <person name="Pati A."/>
            <person name="Chen A."/>
            <person name="Palaniappan K."/>
            <person name="Land M."/>
            <person name="Brambilla E.M."/>
            <person name="Rohde M."/>
            <person name="Abt B."/>
            <person name="Verbarg S."/>
            <person name="Goker M."/>
            <person name="Bristow J."/>
            <person name="Eisen J.A."/>
            <person name="Markowitz V."/>
            <person name="Hugenholtz P."/>
            <person name="Kyrpides N.C."/>
            <person name="Klenk H.P."/>
            <person name="Woyke T."/>
        </authorList>
    </citation>
    <scope>NUCLEOTIDE SEQUENCE [LARGE SCALE GENOMIC DNA]</scope>
    <source>
        <strain evidence="4">ATCC 35100 / DSM 5205 / JP2</strain>
    </source>
</reference>
<dbReference type="PANTHER" id="PTHR38043:SF1">
    <property type="entry name" value="PROTEIN HEMX"/>
    <property type="match status" value="1"/>
</dbReference>
<keyword evidence="2" id="KW-1133">Transmembrane helix</keyword>
<dbReference type="OrthoDB" id="5739852at2"/>
<evidence type="ECO:0000313" key="3">
    <source>
        <dbReference type="EMBL" id="EIJ34937.1"/>
    </source>
</evidence>
<dbReference type="PANTHER" id="PTHR38043">
    <property type="entry name" value="PROTEIN HEMX"/>
    <property type="match status" value="1"/>
</dbReference>